<evidence type="ECO:0000259" key="3">
    <source>
        <dbReference type="PROSITE" id="PS50110"/>
    </source>
</evidence>
<dbReference type="PANTHER" id="PTHR44591:SF3">
    <property type="entry name" value="RESPONSE REGULATORY DOMAIN-CONTAINING PROTEIN"/>
    <property type="match status" value="1"/>
</dbReference>
<accession>A0A7X4HCA3</accession>
<dbReference type="SUPFAM" id="SSF52172">
    <property type="entry name" value="CheY-like"/>
    <property type="match status" value="1"/>
</dbReference>
<dbReference type="Pfam" id="PF00072">
    <property type="entry name" value="Response_reg"/>
    <property type="match status" value="1"/>
</dbReference>
<feature type="modified residue" description="4-aspartylphosphate" evidence="2">
    <location>
        <position position="52"/>
    </location>
</feature>
<dbReference type="InterPro" id="IPR001789">
    <property type="entry name" value="Sig_transdc_resp-reg_receiver"/>
</dbReference>
<evidence type="ECO:0000256" key="1">
    <source>
        <dbReference type="ARBA" id="ARBA00022553"/>
    </source>
</evidence>
<evidence type="ECO:0000256" key="2">
    <source>
        <dbReference type="PROSITE-ProRule" id="PRU00169"/>
    </source>
</evidence>
<name>A0A7X4HCA3_9BURK</name>
<evidence type="ECO:0000313" key="5">
    <source>
        <dbReference type="Proteomes" id="UP000450676"/>
    </source>
</evidence>
<organism evidence="4 5">
    <name type="scientific">Pseudoduganella aquatica</name>
    <dbReference type="NCBI Taxonomy" id="2660641"/>
    <lineage>
        <taxon>Bacteria</taxon>
        <taxon>Pseudomonadati</taxon>
        <taxon>Pseudomonadota</taxon>
        <taxon>Betaproteobacteria</taxon>
        <taxon>Burkholderiales</taxon>
        <taxon>Oxalobacteraceae</taxon>
        <taxon>Telluria group</taxon>
        <taxon>Pseudoduganella</taxon>
    </lineage>
</organism>
<dbReference type="Gene3D" id="3.40.50.2300">
    <property type="match status" value="1"/>
</dbReference>
<dbReference type="SMART" id="SM00448">
    <property type="entry name" value="REC"/>
    <property type="match status" value="1"/>
</dbReference>
<sequence length="131" mass="13523">MRVLLLDDDSFMLALLEDMLDELGSFDVAGASSAKAALALLAQAPPDLLICDLSMPDMDGIEFLRLAAEASYRGAVVLLSGMDAGVLRAAERLAMAQGLAILGACSKPVAATELGRLVALAAAHRQSAPTP</sequence>
<dbReference type="Proteomes" id="UP000450676">
    <property type="component" value="Unassembled WGS sequence"/>
</dbReference>
<dbReference type="PANTHER" id="PTHR44591">
    <property type="entry name" value="STRESS RESPONSE REGULATOR PROTEIN 1"/>
    <property type="match status" value="1"/>
</dbReference>
<dbReference type="GO" id="GO:0000160">
    <property type="term" value="P:phosphorelay signal transduction system"/>
    <property type="evidence" value="ECO:0007669"/>
    <property type="project" value="InterPro"/>
</dbReference>
<proteinExistence type="predicted"/>
<dbReference type="InterPro" id="IPR011006">
    <property type="entry name" value="CheY-like_superfamily"/>
</dbReference>
<reference evidence="4 5" key="1">
    <citation type="submission" date="2019-12" db="EMBL/GenBank/DDBJ databases">
        <title>Novel species isolated from a subtropical stream in China.</title>
        <authorList>
            <person name="Lu H."/>
        </authorList>
    </citation>
    <scope>NUCLEOTIDE SEQUENCE [LARGE SCALE GENOMIC DNA]</scope>
    <source>
        <strain evidence="4 5">FT127W</strain>
    </source>
</reference>
<feature type="domain" description="Response regulatory" evidence="3">
    <location>
        <begin position="2"/>
        <end position="122"/>
    </location>
</feature>
<dbReference type="InterPro" id="IPR050595">
    <property type="entry name" value="Bact_response_regulator"/>
</dbReference>
<comment type="caution">
    <text evidence="4">The sequence shown here is derived from an EMBL/GenBank/DDBJ whole genome shotgun (WGS) entry which is preliminary data.</text>
</comment>
<protein>
    <submittedName>
        <fullName evidence="4">Response regulator</fullName>
    </submittedName>
</protein>
<dbReference type="EMBL" id="WWCU01000014">
    <property type="protein sequence ID" value="MYN08538.1"/>
    <property type="molecule type" value="Genomic_DNA"/>
</dbReference>
<gene>
    <name evidence="4" type="ORF">GTP77_14445</name>
</gene>
<dbReference type="AlphaFoldDB" id="A0A7X4HCA3"/>
<evidence type="ECO:0000313" key="4">
    <source>
        <dbReference type="EMBL" id="MYN08538.1"/>
    </source>
</evidence>
<keyword evidence="5" id="KW-1185">Reference proteome</keyword>
<dbReference type="PROSITE" id="PS50110">
    <property type="entry name" value="RESPONSE_REGULATORY"/>
    <property type="match status" value="1"/>
</dbReference>
<keyword evidence="1 2" id="KW-0597">Phosphoprotein</keyword>